<dbReference type="AlphaFoldDB" id="A0A0K9P4R3"/>
<dbReference type="OrthoDB" id="670923at2759"/>
<dbReference type="EMBL" id="LFYR01001193">
    <property type="protein sequence ID" value="KMZ63994.1"/>
    <property type="molecule type" value="Genomic_DNA"/>
</dbReference>
<dbReference type="PANTHER" id="PTHR36405:SF1">
    <property type="entry name" value="OS07G0520600 PROTEIN"/>
    <property type="match status" value="1"/>
</dbReference>
<gene>
    <name evidence="2" type="ORF">ZOSMA_38G01025</name>
</gene>
<organism evidence="2 3">
    <name type="scientific">Zostera marina</name>
    <name type="common">Eelgrass</name>
    <dbReference type="NCBI Taxonomy" id="29655"/>
    <lineage>
        <taxon>Eukaryota</taxon>
        <taxon>Viridiplantae</taxon>
        <taxon>Streptophyta</taxon>
        <taxon>Embryophyta</taxon>
        <taxon>Tracheophyta</taxon>
        <taxon>Spermatophyta</taxon>
        <taxon>Magnoliopsida</taxon>
        <taxon>Liliopsida</taxon>
        <taxon>Zosteraceae</taxon>
        <taxon>Zostera</taxon>
    </lineage>
</organism>
<accession>A0A0K9P4R3</accession>
<evidence type="ECO:0000313" key="3">
    <source>
        <dbReference type="Proteomes" id="UP000036987"/>
    </source>
</evidence>
<comment type="caution">
    <text evidence="2">The sequence shown here is derived from an EMBL/GenBank/DDBJ whole genome shotgun (WGS) entry which is preliminary data.</text>
</comment>
<evidence type="ECO:0000313" key="2">
    <source>
        <dbReference type="EMBL" id="KMZ63994.1"/>
    </source>
</evidence>
<dbReference type="Proteomes" id="UP000036987">
    <property type="component" value="Unassembled WGS sequence"/>
</dbReference>
<proteinExistence type="predicted"/>
<protein>
    <submittedName>
        <fullName evidence="2">Uncharacterized protein</fullName>
    </submittedName>
</protein>
<sequence>MTDGRPQFGNANGRIIKVGATGKIGSLMSRELESAVLPTNESSKKLQETPVSDSKIGHRAPMLRTVGNKANSNNAKKNGYSYIAKVVDLKCNYPMGSGRLKKLGGFSKLSVSII</sequence>
<dbReference type="PANTHER" id="PTHR36405">
    <property type="entry name" value="BNAA10G09140D PROTEIN"/>
    <property type="match status" value="1"/>
</dbReference>
<evidence type="ECO:0000256" key="1">
    <source>
        <dbReference type="SAM" id="MobiDB-lite"/>
    </source>
</evidence>
<keyword evidence="3" id="KW-1185">Reference proteome</keyword>
<reference evidence="3" key="1">
    <citation type="journal article" date="2016" name="Nature">
        <title>The genome of the seagrass Zostera marina reveals angiosperm adaptation to the sea.</title>
        <authorList>
            <person name="Olsen J.L."/>
            <person name="Rouze P."/>
            <person name="Verhelst B."/>
            <person name="Lin Y.-C."/>
            <person name="Bayer T."/>
            <person name="Collen J."/>
            <person name="Dattolo E."/>
            <person name="De Paoli E."/>
            <person name="Dittami S."/>
            <person name="Maumus F."/>
            <person name="Michel G."/>
            <person name="Kersting A."/>
            <person name="Lauritano C."/>
            <person name="Lohaus R."/>
            <person name="Toepel M."/>
            <person name="Tonon T."/>
            <person name="Vanneste K."/>
            <person name="Amirebrahimi M."/>
            <person name="Brakel J."/>
            <person name="Bostroem C."/>
            <person name="Chovatia M."/>
            <person name="Grimwood J."/>
            <person name="Jenkins J.W."/>
            <person name="Jueterbock A."/>
            <person name="Mraz A."/>
            <person name="Stam W.T."/>
            <person name="Tice H."/>
            <person name="Bornberg-Bauer E."/>
            <person name="Green P.J."/>
            <person name="Pearson G.A."/>
            <person name="Procaccini G."/>
            <person name="Duarte C.M."/>
            <person name="Schmutz J."/>
            <person name="Reusch T.B.H."/>
            <person name="Van de Peer Y."/>
        </authorList>
    </citation>
    <scope>NUCLEOTIDE SEQUENCE [LARGE SCALE GENOMIC DNA]</scope>
    <source>
        <strain evidence="3">cv. Finnish</strain>
    </source>
</reference>
<name>A0A0K9P4R3_ZOSMR</name>
<feature type="region of interest" description="Disordered" evidence="1">
    <location>
        <begin position="36"/>
        <end position="59"/>
    </location>
</feature>